<dbReference type="Proteomes" id="UP000318126">
    <property type="component" value="Unassembled WGS sequence"/>
</dbReference>
<dbReference type="InterPro" id="IPR004358">
    <property type="entry name" value="Sig_transdc_His_kin-like_C"/>
</dbReference>
<evidence type="ECO:0000256" key="3">
    <source>
        <dbReference type="ARBA" id="ARBA00022553"/>
    </source>
</evidence>
<dbReference type="InterPro" id="IPR036890">
    <property type="entry name" value="HATPase_C_sf"/>
</dbReference>
<comment type="catalytic activity">
    <reaction evidence="1">
        <text>ATP + protein L-histidine = ADP + protein N-phospho-L-histidine.</text>
        <dbReference type="EC" id="2.7.13.3"/>
    </reaction>
</comment>
<name>A0A553JGK2_SHEHA</name>
<dbReference type="PRINTS" id="PR00344">
    <property type="entry name" value="BCTRLSENSOR"/>
</dbReference>
<dbReference type="EMBL" id="VKGK01000046">
    <property type="protein sequence ID" value="TRY11579.1"/>
    <property type="molecule type" value="Genomic_DNA"/>
</dbReference>
<evidence type="ECO:0000256" key="1">
    <source>
        <dbReference type="ARBA" id="ARBA00000085"/>
    </source>
</evidence>
<dbReference type="Pfam" id="PF07495">
    <property type="entry name" value="Y_Y_Y"/>
    <property type="match status" value="1"/>
</dbReference>
<dbReference type="EC" id="2.7.13.3" evidence="2"/>
<evidence type="ECO:0000313" key="8">
    <source>
        <dbReference type="Proteomes" id="UP000318126"/>
    </source>
</evidence>
<dbReference type="Gene3D" id="2.60.40.10">
    <property type="entry name" value="Immunoglobulins"/>
    <property type="match status" value="1"/>
</dbReference>
<evidence type="ECO:0000256" key="2">
    <source>
        <dbReference type="ARBA" id="ARBA00012438"/>
    </source>
</evidence>
<evidence type="ECO:0000259" key="6">
    <source>
        <dbReference type="PROSITE" id="PS50109"/>
    </source>
</evidence>
<dbReference type="SUPFAM" id="SSF55785">
    <property type="entry name" value="PYP-like sensor domain (PAS domain)"/>
    <property type="match status" value="1"/>
</dbReference>
<dbReference type="Pfam" id="PF08447">
    <property type="entry name" value="PAS_3"/>
    <property type="match status" value="1"/>
</dbReference>
<dbReference type="SMART" id="SM00387">
    <property type="entry name" value="HATPase_c"/>
    <property type="match status" value="1"/>
</dbReference>
<dbReference type="InterPro" id="IPR013783">
    <property type="entry name" value="Ig-like_fold"/>
</dbReference>
<evidence type="ECO:0000256" key="5">
    <source>
        <dbReference type="SAM" id="Phobius"/>
    </source>
</evidence>
<comment type="caution">
    <text evidence="7">The sequence shown here is derived from an EMBL/GenBank/DDBJ whole genome shotgun (WGS) entry which is preliminary data.</text>
</comment>
<organism evidence="7 8">
    <name type="scientific">Shewanella hanedai</name>
    <name type="common">Alteromonas hanedai</name>
    <dbReference type="NCBI Taxonomy" id="25"/>
    <lineage>
        <taxon>Bacteria</taxon>
        <taxon>Pseudomonadati</taxon>
        <taxon>Pseudomonadota</taxon>
        <taxon>Gammaproteobacteria</taxon>
        <taxon>Alteromonadales</taxon>
        <taxon>Shewanellaceae</taxon>
        <taxon>Shewanella</taxon>
    </lineage>
</organism>
<dbReference type="InterPro" id="IPR005467">
    <property type="entry name" value="His_kinase_dom"/>
</dbReference>
<accession>A0A553JGK2</accession>
<dbReference type="PANTHER" id="PTHR43547">
    <property type="entry name" value="TWO-COMPONENT HISTIDINE KINASE"/>
    <property type="match status" value="1"/>
</dbReference>
<keyword evidence="3" id="KW-0597">Phosphoprotein</keyword>
<dbReference type="Gene3D" id="2.130.10.10">
    <property type="entry name" value="YVTN repeat-like/Quinoprotein amine dehydrogenase"/>
    <property type="match status" value="3"/>
</dbReference>
<dbReference type="InterPro" id="IPR011110">
    <property type="entry name" value="Reg_prop"/>
</dbReference>
<dbReference type="InterPro" id="IPR015943">
    <property type="entry name" value="WD40/YVTN_repeat-like_dom_sf"/>
</dbReference>
<dbReference type="InterPro" id="IPR011123">
    <property type="entry name" value="Y_Y_Y"/>
</dbReference>
<dbReference type="PROSITE" id="PS50109">
    <property type="entry name" value="HIS_KIN"/>
    <property type="match status" value="1"/>
</dbReference>
<dbReference type="Pfam" id="PF02518">
    <property type="entry name" value="HATPase_c"/>
    <property type="match status" value="1"/>
</dbReference>
<dbReference type="Gene3D" id="3.30.450.20">
    <property type="entry name" value="PAS domain"/>
    <property type="match status" value="1"/>
</dbReference>
<feature type="coiled-coil region" evidence="4">
    <location>
        <begin position="941"/>
        <end position="993"/>
    </location>
</feature>
<gene>
    <name evidence="7" type="ORF">FN961_23605</name>
</gene>
<keyword evidence="4" id="KW-0175">Coiled coil</keyword>
<dbReference type="SUPFAM" id="SSF55874">
    <property type="entry name" value="ATPase domain of HSP90 chaperone/DNA topoisomerase II/histidine kinase"/>
    <property type="match status" value="1"/>
</dbReference>
<feature type="domain" description="Histidine kinase" evidence="6">
    <location>
        <begin position="1005"/>
        <end position="1236"/>
    </location>
</feature>
<dbReference type="InterPro" id="IPR013655">
    <property type="entry name" value="PAS_fold_3"/>
</dbReference>
<dbReference type="InterPro" id="IPR003594">
    <property type="entry name" value="HATPase_dom"/>
</dbReference>
<keyword evidence="5" id="KW-0812">Transmembrane</keyword>
<proteinExistence type="predicted"/>
<dbReference type="PANTHER" id="PTHR43547:SF2">
    <property type="entry name" value="HYBRID SIGNAL TRANSDUCTION HISTIDINE KINASE C"/>
    <property type="match status" value="1"/>
</dbReference>
<dbReference type="GO" id="GO:0000155">
    <property type="term" value="F:phosphorelay sensor kinase activity"/>
    <property type="evidence" value="ECO:0007669"/>
    <property type="project" value="TreeGrafter"/>
</dbReference>
<keyword evidence="8" id="KW-1185">Reference proteome</keyword>
<dbReference type="SUPFAM" id="SSF63829">
    <property type="entry name" value="Calcium-dependent phosphotriesterase"/>
    <property type="match status" value="3"/>
</dbReference>
<keyword evidence="7" id="KW-0418">Kinase</keyword>
<dbReference type="Gene3D" id="3.30.565.10">
    <property type="entry name" value="Histidine kinase-like ATPase, C-terminal domain"/>
    <property type="match status" value="1"/>
</dbReference>
<keyword evidence="5" id="KW-1133">Transmembrane helix</keyword>
<evidence type="ECO:0000256" key="4">
    <source>
        <dbReference type="SAM" id="Coils"/>
    </source>
</evidence>
<dbReference type="OrthoDB" id="9772100at2"/>
<reference evidence="8" key="1">
    <citation type="submission" date="2019-07" db="EMBL/GenBank/DDBJ databases">
        <title>Shewanella sp. YLB-08 draft genomic sequence.</title>
        <authorList>
            <person name="Yu L."/>
        </authorList>
    </citation>
    <scope>NUCLEOTIDE SEQUENCE [LARGE SCALE GENOMIC DNA]</scope>
    <source>
        <strain evidence="8">JCM 20706</strain>
    </source>
</reference>
<dbReference type="Pfam" id="PF07494">
    <property type="entry name" value="Reg_prop"/>
    <property type="match status" value="4"/>
</dbReference>
<protein>
    <recommendedName>
        <fullName evidence="2">histidine kinase</fullName>
        <ecNumber evidence="2">2.7.13.3</ecNumber>
    </recommendedName>
</protein>
<feature type="transmembrane region" description="Helical" evidence="5">
    <location>
        <begin position="790"/>
        <end position="809"/>
    </location>
</feature>
<dbReference type="AlphaFoldDB" id="A0A553JGK2"/>
<keyword evidence="5" id="KW-0472">Membrane</keyword>
<dbReference type="Gene3D" id="1.10.287.130">
    <property type="match status" value="1"/>
</dbReference>
<sequence>MRILLIMSIWLMGFPLLAMENQPIFDAYKAEQGLSMNTVNDIVTDDQGFLWIATQAGLNRYDGKHFKFYQTSQNNTGPTDKHIKKLFFGKAKQLWLLTNSNGINQYLPDSDTFIPFNESNSPLPNHEIIDLYQDAKGNLWLATHNNGLIHFSPTQNKILNHLFLSSENEQGQNATNNRISMILGDKFDQLWVVSDKGLSSISNGNNITHYPEVNHLLAGSITSLEADKNHALWIGTKEKGLYLFDKQAKTLQHLDATSALNSDSINQLKTDMYGNLWIAIHGKGLAKYSPQLNKLNIISHSAEDSNSLYSTHITSLTIDSEHQLWVGTQGSGLHKTYLEAESFGSNNMVNLKGKVLGNTNVRSIYRDHQQQLWVGTSTGLYRAQEGKSNEILGFTLFDIPGIQTRNLFISFIKEDDQDRLWIGTRGEGLFIFSADKLSYSHYQYQTGNAKGLPSNYLYSLYFDRDNQAWITTKDAGVAKYIDEEQGFIQYHHIKGDLNSLPSNQITDMIQDNQGNYWFASYDNGMTKLDLQGKFTHFNTQTKSPIPSQHLMSIQLGDNNTIWISSNDGVFSFDTQSYETELFNTETGLIGNLAYLMIMDNKKNLWVGTASGLSMLNTRNFTIRNFTYIDGLQDNEFNFGAGFIDSDNHIYLGGINGFNHFFPSQLPKLSPPMQPVIDSLTILNKYQTTNSDAQTSSFIKTDKIKLSYHQDIFTLSFLSPSLHRAKRLTYEYKMVGLHDGWLVANTNQTTQFTGLSSGDYAFLLRAKDINGNYSPIRRLDIEILATPWLSWWAYTIYTLIFIVLFTLLYYSRHQKYNAQNVLLKEIEQSEQRLQLSLWGSGDEFWDWNIGDKKIVRTNVFLKYPESETHLNETMLQCVHPEDLQNIAAEIDACMNKGKDKFELAYRSKLADGNWLWVLNRGQVIVRDHLTRPTRLAGTIKNIQSQKETEVALRSLNQELEKRVLSRTNELQKSNDELKATFQELELTQNELVDKEQMATLGGLVASITHEINTPIGISVTAASHLQTSVDKFNKLYATGEVSHEDFEEYQIEIADCSKLMLVNLERASKLIQSFKQVSVDQSHEDIREFNLKTYLDEIFLSLNPMLSRTSHQYSYQCEDNIIVKSNPGAFYQIISNLINNSIVHAFPDGRIGNLQLKVITSESGFELLYQDDGCGMSAEIQEKVFSPFFTTKRGKGGSGLGMNIVYNLVNQVLQGEVKVSSTIDEGSLFTITLPKSILVTSD</sequence>
<dbReference type="InterPro" id="IPR035965">
    <property type="entry name" value="PAS-like_dom_sf"/>
</dbReference>
<keyword evidence="7" id="KW-0808">Transferase</keyword>
<evidence type="ECO:0000313" key="7">
    <source>
        <dbReference type="EMBL" id="TRY11579.1"/>
    </source>
</evidence>